<protein>
    <recommendedName>
        <fullName evidence="6">Cytochrome P450</fullName>
    </recommendedName>
</protein>
<feature type="binding site" description="axial binding residue" evidence="2">
    <location>
        <position position="69"/>
    </location>
    <ligand>
        <name>heme</name>
        <dbReference type="ChEBI" id="CHEBI:30413"/>
    </ligand>
    <ligandPart>
        <name>Fe</name>
        <dbReference type="ChEBI" id="CHEBI:18248"/>
    </ligandPart>
</feature>
<dbReference type="OrthoDB" id="3934656at2759"/>
<name>A0A7J9LQ82_GOSSC</name>
<comment type="caution">
    <text evidence="4">The sequence shown here is derived from an EMBL/GenBank/DDBJ whole genome shotgun (WGS) entry which is preliminary data.</text>
</comment>
<dbReference type="PANTHER" id="PTHR47950">
    <property type="entry name" value="CYTOCHROME P450, FAMILY 76, SUBFAMILY C, POLYPEPTIDE 5-RELATED"/>
    <property type="match status" value="1"/>
</dbReference>
<dbReference type="Gene3D" id="1.10.630.10">
    <property type="entry name" value="Cytochrome P450"/>
    <property type="match status" value="1"/>
</dbReference>
<evidence type="ECO:0000256" key="3">
    <source>
        <dbReference type="RuleBase" id="RU000461"/>
    </source>
</evidence>
<evidence type="ECO:0000313" key="4">
    <source>
        <dbReference type="EMBL" id="MBA0860913.1"/>
    </source>
</evidence>
<dbReference type="GO" id="GO:0016705">
    <property type="term" value="F:oxidoreductase activity, acting on paired donors, with incorporation or reduction of molecular oxygen"/>
    <property type="evidence" value="ECO:0007669"/>
    <property type="project" value="InterPro"/>
</dbReference>
<dbReference type="PANTHER" id="PTHR47950:SF13">
    <property type="entry name" value="CYTOCHROME P450, FAMILY 76, SUBFAMILY G, POLYPEPTIDE 1"/>
    <property type="match status" value="1"/>
</dbReference>
<comment type="cofactor">
    <cofactor evidence="2">
        <name>heme</name>
        <dbReference type="ChEBI" id="CHEBI:30413"/>
    </cofactor>
</comment>
<evidence type="ECO:0000256" key="2">
    <source>
        <dbReference type="PIRSR" id="PIRSR602401-1"/>
    </source>
</evidence>
<dbReference type="GO" id="GO:0004497">
    <property type="term" value="F:monooxygenase activity"/>
    <property type="evidence" value="ECO:0007669"/>
    <property type="project" value="UniProtKB-KW"/>
</dbReference>
<organism evidence="4 5">
    <name type="scientific">Gossypium schwendimanii</name>
    <name type="common">Cotton</name>
    <dbReference type="NCBI Taxonomy" id="34291"/>
    <lineage>
        <taxon>Eukaryota</taxon>
        <taxon>Viridiplantae</taxon>
        <taxon>Streptophyta</taxon>
        <taxon>Embryophyta</taxon>
        <taxon>Tracheophyta</taxon>
        <taxon>Spermatophyta</taxon>
        <taxon>Magnoliopsida</taxon>
        <taxon>eudicotyledons</taxon>
        <taxon>Gunneridae</taxon>
        <taxon>Pentapetalae</taxon>
        <taxon>rosids</taxon>
        <taxon>malvids</taxon>
        <taxon>Malvales</taxon>
        <taxon>Malvaceae</taxon>
        <taxon>Malvoideae</taxon>
        <taxon>Gossypium</taxon>
    </lineage>
</organism>
<dbReference type="EMBL" id="JABFAF010000007">
    <property type="protein sequence ID" value="MBA0860913.1"/>
    <property type="molecule type" value="Genomic_DNA"/>
</dbReference>
<dbReference type="InterPro" id="IPR002401">
    <property type="entry name" value="Cyt_P450_E_grp-I"/>
</dbReference>
<evidence type="ECO:0000313" key="5">
    <source>
        <dbReference type="Proteomes" id="UP000593576"/>
    </source>
</evidence>
<gene>
    <name evidence="4" type="ORF">Goshw_022454</name>
</gene>
<keyword evidence="2 3" id="KW-0479">Metal-binding</keyword>
<keyword evidence="2 3" id="KW-0349">Heme</keyword>
<keyword evidence="3" id="KW-0503">Monooxygenase</keyword>
<comment type="similarity">
    <text evidence="1 3">Belongs to the cytochrome P450 family.</text>
</comment>
<feature type="non-terminal residue" evidence="4">
    <location>
        <position position="105"/>
    </location>
</feature>
<reference evidence="4 5" key="1">
    <citation type="journal article" date="2019" name="Genome Biol. Evol.">
        <title>Insights into the evolution of the New World diploid cottons (Gossypium, subgenus Houzingenia) based on genome sequencing.</title>
        <authorList>
            <person name="Grover C.E."/>
            <person name="Arick M.A. 2nd"/>
            <person name="Thrash A."/>
            <person name="Conover J.L."/>
            <person name="Sanders W.S."/>
            <person name="Peterson D.G."/>
            <person name="Frelichowski J.E."/>
            <person name="Scheffler J.A."/>
            <person name="Scheffler B.E."/>
            <person name="Wendel J.F."/>
        </authorList>
    </citation>
    <scope>NUCLEOTIDE SEQUENCE [LARGE SCALE GENOMIC DNA]</scope>
    <source>
        <strain evidence="4">1</strain>
        <tissue evidence="4">Leaf</tissue>
    </source>
</reference>
<dbReference type="GO" id="GO:0005506">
    <property type="term" value="F:iron ion binding"/>
    <property type="evidence" value="ECO:0007669"/>
    <property type="project" value="InterPro"/>
</dbReference>
<keyword evidence="5" id="KW-1185">Reference proteome</keyword>
<keyword evidence="3" id="KW-0560">Oxidoreductase</keyword>
<dbReference type="AlphaFoldDB" id="A0A7J9LQ82"/>
<accession>A0A7J9LQ82</accession>
<dbReference type="PRINTS" id="PR00463">
    <property type="entry name" value="EP450I"/>
</dbReference>
<evidence type="ECO:0000256" key="1">
    <source>
        <dbReference type="ARBA" id="ARBA00010617"/>
    </source>
</evidence>
<dbReference type="SUPFAM" id="SSF48264">
    <property type="entry name" value="Cytochrome P450"/>
    <property type="match status" value="1"/>
</dbReference>
<dbReference type="InterPro" id="IPR017972">
    <property type="entry name" value="Cyt_P450_CS"/>
</dbReference>
<evidence type="ECO:0008006" key="6">
    <source>
        <dbReference type="Google" id="ProtNLM"/>
    </source>
</evidence>
<dbReference type="Proteomes" id="UP000593576">
    <property type="component" value="Unassembled WGS sequence"/>
</dbReference>
<keyword evidence="2 3" id="KW-0408">Iron</keyword>
<dbReference type="InterPro" id="IPR036396">
    <property type="entry name" value="Cyt_P450_sf"/>
</dbReference>
<dbReference type="InterPro" id="IPR001128">
    <property type="entry name" value="Cyt_P450"/>
</dbReference>
<sequence>MAMDSCKMLGYHIPKETQVLVNVWAIGRDPKTWKNPSKFRPERFLEPNTMDYKGHHFDFIPFGSGRRMCPAVPLASRLLPMALGSLLHCFDWSLVDGVKPEDLDM</sequence>
<dbReference type="PROSITE" id="PS00086">
    <property type="entry name" value="CYTOCHROME_P450"/>
    <property type="match status" value="1"/>
</dbReference>
<dbReference type="GO" id="GO:0020037">
    <property type="term" value="F:heme binding"/>
    <property type="evidence" value="ECO:0007669"/>
    <property type="project" value="InterPro"/>
</dbReference>
<proteinExistence type="inferred from homology"/>
<dbReference type="Pfam" id="PF00067">
    <property type="entry name" value="p450"/>
    <property type="match status" value="1"/>
</dbReference>